<reference evidence="4" key="1">
    <citation type="submission" date="2021-01" db="EMBL/GenBank/DDBJ databases">
        <authorList>
            <person name="Corre E."/>
            <person name="Pelletier E."/>
            <person name="Niang G."/>
            <person name="Scheremetjew M."/>
            <person name="Finn R."/>
            <person name="Kale V."/>
            <person name="Holt S."/>
            <person name="Cochrane G."/>
            <person name="Meng A."/>
            <person name="Brown T."/>
            <person name="Cohen L."/>
        </authorList>
    </citation>
    <scope>NUCLEOTIDE SEQUENCE</scope>
    <source>
        <strain evidence="4">GSBS06</strain>
    </source>
</reference>
<dbReference type="SUPFAM" id="SSF48452">
    <property type="entry name" value="TPR-like"/>
    <property type="match status" value="2"/>
</dbReference>
<evidence type="ECO:0008006" key="5">
    <source>
        <dbReference type="Google" id="ProtNLM"/>
    </source>
</evidence>
<evidence type="ECO:0000313" key="4">
    <source>
        <dbReference type="EMBL" id="CAE0442886.1"/>
    </source>
</evidence>
<dbReference type="InterPro" id="IPR045075">
    <property type="entry name" value="Syf1-like"/>
</dbReference>
<dbReference type="PANTHER" id="PTHR11246">
    <property type="entry name" value="PRE-MRNA SPLICING FACTOR"/>
    <property type="match status" value="1"/>
</dbReference>
<evidence type="ECO:0000313" key="3">
    <source>
        <dbReference type="EMBL" id="CAE0442885.1"/>
    </source>
</evidence>
<dbReference type="PANTHER" id="PTHR11246:SF20">
    <property type="entry name" value="TPR-CONTAINING PROTEIN DDB_G0280363"/>
    <property type="match status" value="1"/>
</dbReference>
<accession>A0A6S8EA78</accession>
<dbReference type="Gene3D" id="1.25.40.10">
    <property type="entry name" value="Tetratricopeptide repeat domain"/>
    <property type="match status" value="2"/>
</dbReference>
<name>A0A6S8EA78_9STRA</name>
<feature type="compositionally biased region" description="Polar residues" evidence="2">
    <location>
        <begin position="1"/>
        <end position="37"/>
    </location>
</feature>
<feature type="compositionally biased region" description="Polar residues" evidence="2">
    <location>
        <begin position="280"/>
        <end position="296"/>
    </location>
</feature>
<dbReference type="GO" id="GO:0000398">
    <property type="term" value="P:mRNA splicing, via spliceosome"/>
    <property type="evidence" value="ECO:0007669"/>
    <property type="project" value="InterPro"/>
</dbReference>
<dbReference type="AlphaFoldDB" id="A0A6S8EA78"/>
<dbReference type="InterPro" id="IPR003107">
    <property type="entry name" value="HAT"/>
</dbReference>
<evidence type="ECO:0000256" key="1">
    <source>
        <dbReference type="ARBA" id="ARBA00022737"/>
    </source>
</evidence>
<feature type="region of interest" description="Disordered" evidence="2">
    <location>
        <begin position="236"/>
        <end position="327"/>
    </location>
</feature>
<dbReference type="InterPro" id="IPR011990">
    <property type="entry name" value="TPR-like_helical_dom_sf"/>
</dbReference>
<proteinExistence type="predicted"/>
<feature type="region of interest" description="Disordered" evidence="2">
    <location>
        <begin position="1001"/>
        <end position="1023"/>
    </location>
</feature>
<feature type="compositionally biased region" description="Basic and acidic residues" evidence="2">
    <location>
        <begin position="1011"/>
        <end position="1020"/>
    </location>
</feature>
<sequence>MNISEFEQGKHIQNVNINSSSPSMPNAWYNNLPQGGEQQLAGRGRGEGKPESGTPSPGVPCDLEFLSTDDIISNSNEPKATAAEYYPQQIYNPMYANKQQQQQSHMFGPPQHHVYGAEQPHFYEFIPGQQQHSQSQTYYNQAPGYMQQQSHMAPIPVNIKQTHQGQPIYDQQHQIPPNMMMPPQNNVFNPIHYHQQQQMMSSLHMQRPQTGSNTANAGAARYDYDTNVNAYVPSVQQQSSKHVNQASKKKHTGLNQTNDKKHQLQGIKSGGYDMEGNPVSLPSNAAATGSKSRYNKQQQQSPRQQLHSHETVGDPNSVAVRKRSELTESPSTRLKFKEFYREFRLKEKESFEAAQKYANQCLQPEQYVGSGEANPHSLPEELHWRIYLEMADLAKRENRFTEARRLYRTVNKLQPYAPQGWLEYSKMEEECGRLHHCQKILHEGLQWCNFSESLLTKAIKHEERMGNLVAARALLGRLRHIHVDKAWRTILEGALLEARTGNVVVARKVFKYLMRNVPWYGPIYYEAARFEEKNEEFTRAISIVESGLSEIPRYGPLWFNAFRLHESMEWIQAINDLKTQNARKMPATTTGINGTKVGGSNKSSKVVKTNNVQILANTADVNVNNSENPDMELYYRFGIPTDVFPEVPEFIDLLNTRGALQRAMNCISKELVWKVHFEAAQVAERGGGPDWVSRARAAYVQSVLRCPNNLRWKVWLAGVRTELANADSKNKLTVDNAGVQKAQKLLNRALMDVPDKSRAQVLLECSRVEEYIGKIDKAREILAKARKETKHEWKVFLESVMLEVRCGNRDGALKEAKSALEIHSGTGRLWAILVQLTHAHGPDQQRLVFREALKQVPKSGEVWCEGARVHLHPLSPHFDLETASRYLEFAIQFTPQYGDSFVEALRFHLLRYDQATNFTMTDEDYKNCMEEKIDTRALEQRCVNADPNYGALWFHCKRGPFDTARQVLRTAKKLLIAELLKFRNVYKRAYLDQQAKTIKHTTSDTDEDINDDHKREDKQQQRTTPALVNAANAWIVDRLDDLPGADSNTVGDIDFSTGLCSVNWIRERVASLSLTEKRKILFGSDTIVP</sequence>
<feature type="region of interest" description="Disordered" evidence="2">
    <location>
        <begin position="1"/>
        <end position="62"/>
    </location>
</feature>
<protein>
    <recommendedName>
        <fullName evidence="5">Suppressor of forked domain-containing protein</fullName>
    </recommendedName>
</protein>
<evidence type="ECO:0000256" key="2">
    <source>
        <dbReference type="SAM" id="MobiDB-lite"/>
    </source>
</evidence>
<dbReference type="SMART" id="SM00386">
    <property type="entry name" value="HAT"/>
    <property type="match status" value="5"/>
</dbReference>
<organism evidence="4">
    <name type="scientific">Aplanochytrium stocchinoi</name>
    <dbReference type="NCBI Taxonomy" id="215587"/>
    <lineage>
        <taxon>Eukaryota</taxon>
        <taxon>Sar</taxon>
        <taxon>Stramenopiles</taxon>
        <taxon>Bigyra</taxon>
        <taxon>Labyrinthulomycetes</taxon>
        <taxon>Thraustochytrida</taxon>
        <taxon>Thraustochytriidae</taxon>
        <taxon>Aplanochytrium</taxon>
    </lineage>
</organism>
<dbReference type="EMBL" id="HBIN01017064">
    <property type="protein sequence ID" value="CAE0442886.1"/>
    <property type="molecule type" value="Transcribed_RNA"/>
</dbReference>
<dbReference type="EMBL" id="HBIN01017063">
    <property type="protein sequence ID" value="CAE0442885.1"/>
    <property type="molecule type" value="Transcribed_RNA"/>
</dbReference>
<keyword evidence="1" id="KW-0677">Repeat</keyword>
<gene>
    <name evidence="3" type="ORF">ASTO00021_LOCUS12996</name>
    <name evidence="4" type="ORF">ASTO00021_LOCUS12997</name>
</gene>
<feature type="compositionally biased region" description="Polar residues" evidence="2">
    <location>
        <begin position="236"/>
        <end position="246"/>
    </location>
</feature>